<accession>A0A6P6A7X9</accession>
<sequence length="134" mass="12919">MRSLTTRSRLLAMDALYHGASIATVLGTLDATVGLHCLNASHDLDGLYVGGRQGGLGSGEGLTSGVQMGGQLGGSASNGITSGASVGGDKEIVRGLSRGGVGSAATSANDGGGNIGATSEGSVRASFGVEVPEG</sequence>
<reference evidence="2" key="1">
    <citation type="submission" date="2025-08" db="UniProtKB">
        <authorList>
            <consortium name="RefSeq"/>
        </authorList>
    </citation>
    <scope>IDENTIFICATION</scope>
    <source>
        <tissue evidence="2">Fruit stalk</tissue>
    </source>
</reference>
<evidence type="ECO:0000313" key="1">
    <source>
        <dbReference type="Proteomes" id="UP000515121"/>
    </source>
</evidence>
<dbReference type="AlphaFoldDB" id="A0A6P6A7X9"/>
<gene>
    <name evidence="2" type="primary">LOC111307074</name>
</gene>
<keyword evidence="1" id="KW-1185">Reference proteome</keyword>
<name>A0A6P6A7X9_DURZI</name>
<organism evidence="1 2">
    <name type="scientific">Durio zibethinus</name>
    <name type="common">Durian</name>
    <dbReference type="NCBI Taxonomy" id="66656"/>
    <lineage>
        <taxon>Eukaryota</taxon>
        <taxon>Viridiplantae</taxon>
        <taxon>Streptophyta</taxon>
        <taxon>Embryophyta</taxon>
        <taxon>Tracheophyta</taxon>
        <taxon>Spermatophyta</taxon>
        <taxon>Magnoliopsida</taxon>
        <taxon>eudicotyledons</taxon>
        <taxon>Gunneridae</taxon>
        <taxon>Pentapetalae</taxon>
        <taxon>rosids</taxon>
        <taxon>malvids</taxon>
        <taxon>Malvales</taxon>
        <taxon>Malvaceae</taxon>
        <taxon>Helicteroideae</taxon>
        <taxon>Durio</taxon>
    </lineage>
</organism>
<dbReference type="RefSeq" id="XP_022760861.1">
    <property type="nucleotide sequence ID" value="XM_022905126.1"/>
</dbReference>
<dbReference type="Proteomes" id="UP000515121">
    <property type="component" value="Unplaced"/>
</dbReference>
<evidence type="ECO:0000313" key="2">
    <source>
        <dbReference type="RefSeq" id="XP_022760861.1"/>
    </source>
</evidence>
<protein>
    <submittedName>
        <fullName evidence="2">Glycine-rich cell wall structural protein 1-like</fullName>
    </submittedName>
</protein>
<dbReference type="KEGG" id="dzi:111307074"/>
<dbReference type="GeneID" id="111307074"/>
<proteinExistence type="predicted"/>